<dbReference type="GO" id="GO:0006654">
    <property type="term" value="P:phosphatidic acid biosynthetic process"/>
    <property type="evidence" value="ECO:0007669"/>
    <property type="project" value="InterPro"/>
</dbReference>
<evidence type="ECO:0000256" key="5">
    <source>
        <dbReference type="ARBA" id="ARBA00023098"/>
    </source>
</evidence>
<dbReference type="PIRSF" id="PIRSF009376">
    <property type="entry name" value="Phospholipase_D_euk"/>
    <property type="match status" value="1"/>
</dbReference>
<dbReference type="SUPFAM" id="SSF50729">
    <property type="entry name" value="PH domain-like"/>
    <property type="match status" value="1"/>
</dbReference>
<keyword evidence="5" id="KW-0443">Lipid metabolism</keyword>
<reference evidence="9" key="2">
    <citation type="journal article" date="2017" name="Sci. Adv.">
        <title>A tail of two voltages: Proteomic comparison of the three electric organs of the electric eel.</title>
        <authorList>
            <person name="Traeger L.L."/>
            <person name="Sabat G."/>
            <person name="Barrett-Wilt G.A."/>
            <person name="Wells G.B."/>
            <person name="Sussman M.R."/>
        </authorList>
    </citation>
    <scope>NUCLEOTIDE SEQUENCE [LARGE SCALE GENOMIC DNA]</scope>
</reference>
<evidence type="ECO:0000259" key="7">
    <source>
        <dbReference type="PROSITE" id="PS50035"/>
    </source>
</evidence>
<reference evidence="9" key="1">
    <citation type="journal article" date="2014" name="Science">
        <title>Nonhuman genetics. Genomic basis for the convergent evolution of electric organs.</title>
        <authorList>
            <person name="Gallant J.R."/>
            <person name="Traeger L.L."/>
            <person name="Volkening J.D."/>
            <person name="Moffett H."/>
            <person name="Chen P.H."/>
            <person name="Novina C.D."/>
            <person name="Phillips G.N.Jr."/>
            <person name="Anand R."/>
            <person name="Wells G.B."/>
            <person name="Pinch M."/>
            <person name="Guth R."/>
            <person name="Unguez G.A."/>
            <person name="Albert J.S."/>
            <person name="Zakon H.H."/>
            <person name="Samanta M.P."/>
            <person name="Sussman M.R."/>
        </authorList>
    </citation>
    <scope>NUCLEOTIDE SEQUENCE [LARGE SCALE GENOMIC DNA]</scope>
</reference>
<reference evidence="8" key="4">
    <citation type="submission" date="2025-08" db="UniProtKB">
        <authorList>
            <consortium name="Ensembl"/>
        </authorList>
    </citation>
    <scope>IDENTIFICATION</scope>
</reference>
<protein>
    <recommendedName>
        <fullName evidence="6">Phospholipase</fullName>
        <ecNumber evidence="6">3.1.4.4</ecNumber>
    </recommendedName>
</protein>
<evidence type="ECO:0000256" key="3">
    <source>
        <dbReference type="ARBA" id="ARBA00022801"/>
    </source>
</evidence>
<reference evidence="8" key="3">
    <citation type="submission" date="2020-05" db="EMBL/GenBank/DDBJ databases">
        <title>Electrophorus electricus (electric eel) genome, fEleEle1, primary haplotype.</title>
        <authorList>
            <person name="Myers G."/>
            <person name="Meyer A."/>
            <person name="Fedrigo O."/>
            <person name="Formenti G."/>
            <person name="Rhie A."/>
            <person name="Tracey A."/>
            <person name="Sims Y."/>
            <person name="Jarvis E.D."/>
        </authorList>
    </citation>
    <scope>NUCLEOTIDE SEQUENCE [LARGE SCALE GENOMIC DNA]</scope>
</reference>
<dbReference type="GO" id="GO:0060627">
    <property type="term" value="P:regulation of vesicle-mediated transport"/>
    <property type="evidence" value="ECO:0007669"/>
    <property type="project" value="TreeGrafter"/>
</dbReference>
<dbReference type="InterPro" id="IPR016555">
    <property type="entry name" value="PLipase_D_euk"/>
</dbReference>
<evidence type="ECO:0000313" key="9">
    <source>
        <dbReference type="Proteomes" id="UP000314983"/>
    </source>
</evidence>
<dbReference type="PANTHER" id="PTHR18896:SF121">
    <property type="entry name" value="PHOSPHOLIPASE D2"/>
    <property type="match status" value="1"/>
</dbReference>
<dbReference type="EC" id="3.1.4.4" evidence="6"/>
<keyword evidence="4 6" id="KW-0442">Lipid degradation</keyword>
<keyword evidence="2" id="KW-0677">Repeat</keyword>
<dbReference type="SUPFAM" id="SSF64268">
    <property type="entry name" value="PX domain"/>
    <property type="match status" value="1"/>
</dbReference>
<dbReference type="InterPro" id="IPR015679">
    <property type="entry name" value="PLipase_D_fam"/>
</dbReference>
<proteinExistence type="inferred from homology"/>
<evidence type="ECO:0000256" key="2">
    <source>
        <dbReference type="ARBA" id="ARBA00022737"/>
    </source>
</evidence>
<organism evidence="8 9">
    <name type="scientific">Electrophorus electricus</name>
    <name type="common">Electric eel</name>
    <name type="synonym">Gymnotus electricus</name>
    <dbReference type="NCBI Taxonomy" id="8005"/>
    <lineage>
        <taxon>Eukaryota</taxon>
        <taxon>Metazoa</taxon>
        <taxon>Chordata</taxon>
        <taxon>Craniata</taxon>
        <taxon>Vertebrata</taxon>
        <taxon>Euteleostomi</taxon>
        <taxon>Actinopterygii</taxon>
        <taxon>Neopterygii</taxon>
        <taxon>Teleostei</taxon>
        <taxon>Ostariophysi</taxon>
        <taxon>Gymnotiformes</taxon>
        <taxon>Gymnotoidei</taxon>
        <taxon>Gymnotidae</taxon>
        <taxon>Electrophorus</taxon>
    </lineage>
</organism>
<dbReference type="GO" id="GO:0004630">
    <property type="term" value="F:phospholipase D activity"/>
    <property type="evidence" value="ECO:0007669"/>
    <property type="project" value="UniProtKB-UniRule"/>
</dbReference>
<dbReference type="Pfam" id="PF00787">
    <property type="entry name" value="PX"/>
    <property type="match status" value="1"/>
</dbReference>
<evidence type="ECO:0000256" key="6">
    <source>
        <dbReference type="PIRNR" id="PIRNR009376"/>
    </source>
</evidence>
<evidence type="ECO:0000256" key="1">
    <source>
        <dbReference type="ARBA" id="ARBA00008664"/>
    </source>
</evidence>
<dbReference type="GO" id="GO:0035091">
    <property type="term" value="F:phosphatidylinositol binding"/>
    <property type="evidence" value="ECO:0007669"/>
    <property type="project" value="InterPro"/>
</dbReference>
<dbReference type="GO" id="GO:0035556">
    <property type="term" value="P:intracellular signal transduction"/>
    <property type="evidence" value="ECO:0007669"/>
    <property type="project" value="InterPro"/>
</dbReference>
<dbReference type="FunFam" id="3.30.870.10:FF:000005">
    <property type="entry name" value="Phospholipase"/>
    <property type="match status" value="1"/>
</dbReference>
<evidence type="ECO:0000313" key="8">
    <source>
        <dbReference type="Ensembl" id="ENSEEEP00000025870.2"/>
    </source>
</evidence>
<sequence>MADLQANTEKEWTRAEARVCCLTEDQLDGVRASEKREFFLVHHLAELKEGSISPLLHNTPITCRVENTERYTTRSKVRICTLYTVRLTHGDFTWTVKRKYKHFQELHRDLYKHKMMLQFLPLGSNAVSPRLAKARHGTCPSMPQTTPSPLTQCAPCPSEGYVLKRSGGHRIQGLNCFGHHQFCFRWSHRWLVVKDSFLLYMSRDPGMVSFVLLFDPELKVLVGRCYTDTKHGVCIENFSRKLIIKCSSYRQAQWWSHEIRQLSEHCDFLQAHRFKGFAPPRPHTPTKWYVNGSGYFSDLADALEKATEEIFITDWWLSPEVFLKRPARGTYWRLDQILKRKAEQGVKVCVLLYKEVELALGINSDYSKRTLMNLHPNIKVMRHPDHMASVVFLWAHHEKMVAIDQSVAFVGGLDLAFGRWDDSSYRLKDLEGESAIPLTTGEASDPPRGSDEVDLGCNSLLWLGKDYSNFIKRDWTQLEQPFQDNVDRTQVPRIPWRDLGAVIHGNAARDMARHFIQRWNFTKIFKIKYKDKFYPYLLPKSHITATHPPFTVSGATRASVQVLRSVDRWSAGTCEASILDAYIHTIENSQHYIYIENQFFISCADEKSIHNTIGDAIVKRILRAHRCVWEGYFHVLWDQILCMHFYLSLFHLRTINRGEFSILSRLKEQMQDEWTQYISLCGVRTHSVLCQTPVTELIYVHSKALIADDRRYIIGSANINDRSMLGSRDSELAILVEDEERVPSLMNGEEYEAGPLALALRKECFRVLLGADSDPAINIDDPVSDHFFNEIWNKIAQSNASIYETVFRCLPLDSVRSARGLQEHAGAPALARSDLERATQELQAVRGILVHFPLHFLCEENLLPPPGSKERMVPLEVWT</sequence>
<dbReference type="PROSITE" id="PS50035">
    <property type="entry name" value="PLD"/>
    <property type="match status" value="2"/>
</dbReference>
<accession>A0A4W4FPK2</accession>
<dbReference type="Gene3D" id="3.30.1520.10">
    <property type="entry name" value="Phox-like domain"/>
    <property type="match status" value="1"/>
</dbReference>
<dbReference type="SMART" id="SM00233">
    <property type="entry name" value="PH"/>
    <property type="match status" value="1"/>
</dbReference>
<keyword evidence="3 6" id="KW-0378">Hydrolase</keyword>
<dbReference type="Gene3D" id="3.30.870.10">
    <property type="entry name" value="Endonuclease Chain A"/>
    <property type="match status" value="2"/>
</dbReference>
<name>A0A4W4FPK2_ELEEL</name>
<dbReference type="InterPro" id="IPR001849">
    <property type="entry name" value="PH_domain"/>
</dbReference>
<evidence type="ECO:0000256" key="4">
    <source>
        <dbReference type="ARBA" id="ARBA00022963"/>
    </source>
</evidence>
<dbReference type="GO" id="GO:0009395">
    <property type="term" value="P:phospholipid catabolic process"/>
    <property type="evidence" value="ECO:0007669"/>
    <property type="project" value="TreeGrafter"/>
</dbReference>
<comment type="similarity">
    <text evidence="1 6">Belongs to the phospholipase D family.</text>
</comment>
<dbReference type="CDD" id="cd01254">
    <property type="entry name" value="PH_PLD"/>
    <property type="match status" value="1"/>
</dbReference>
<dbReference type="Ensembl" id="ENSEEET00000026167.2">
    <property type="protein sequence ID" value="ENSEEEP00000025870.2"/>
    <property type="gene ID" value="ENSEEEG00000011381.2"/>
</dbReference>
<gene>
    <name evidence="8" type="primary">PLD2</name>
</gene>
<dbReference type="Pfam" id="PF00169">
    <property type="entry name" value="PH"/>
    <property type="match status" value="1"/>
</dbReference>
<dbReference type="Pfam" id="PF00614">
    <property type="entry name" value="PLDc"/>
    <property type="match status" value="2"/>
</dbReference>
<dbReference type="SUPFAM" id="SSF56024">
    <property type="entry name" value="Phospholipase D/nuclease"/>
    <property type="match status" value="2"/>
</dbReference>
<keyword evidence="9" id="KW-1185">Reference proteome</keyword>
<dbReference type="PANTHER" id="PTHR18896">
    <property type="entry name" value="PHOSPHOLIPASE D"/>
    <property type="match status" value="1"/>
</dbReference>
<dbReference type="GeneTree" id="ENSGT00940000160229"/>
<feature type="domain" description="PLD phosphodiesterase" evidence="7">
    <location>
        <begin position="696"/>
        <end position="723"/>
    </location>
</feature>
<dbReference type="InterPro" id="IPR036871">
    <property type="entry name" value="PX_dom_sf"/>
</dbReference>
<reference evidence="8" key="5">
    <citation type="submission" date="2025-09" db="UniProtKB">
        <authorList>
            <consortium name="Ensembl"/>
        </authorList>
    </citation>
    <scope>IDENTIFICATION</scope>
</reference>
<dbReference type="AlphaFoldDB" id="A0A4W4FPK2"/>
<dbReference type="Proteomes" id="UP000314983">
    <property type="component" value="Chromosome 6"/>
</dbReference>
<feature type="domain" description="PLD phosphodiesterase" evidence="7">
    <location>
        <begin position="392"/>
        <end position="419"/>
    </location>
</feature>
<dbReference type="SMART" id="SM00155">
    <property type="entry name" value="PLDc"/>
    <property type="match status" value="2"/>
</dbReference>
<comment type="catalytic activity">
    <reaction evidence="6">
        <text>a 1,2-diacyl-sn-glycero-3-phosphocholine + H2O = a 1,2-diacyl-sn-glycero-3-phosphate + choline + H(+)</text>
        <dbReference type="Rhea" id="RHEA:14445"/>
        <dbReference type="ChEBI" id="CHEBI:15354"/>
        <dbReference type="ChEBI" id="CHEBI:15377"/>
        <dbReference type="ChEBI" id="CHEBI:15378"/>
        <dbReference type="ChEBI" id="CHEBI:57643"/>
        <dbReference type="ChEBI" id="CHEBI:58608"/>
        <dbReference type="EC" id="3.1.4.4"/>
    </reaction>
</comment>
<dbReference type="InterPro" id="IPR001736">
    <property type="entry name" value="PLipase_D/transphosphatidylase"/>
</dbReference>
<dbReference type="InterPro" id="IPR001683">
    <property type="entry name" value="PX_dom"/>
</dbReference>